<keyword evidence="3" id="KW-1185">Reference proteome</keyword>
<reference evidence="3" key="1">
    <citation type="journal article" date="2013" name="Nat. Genet.">
        <title>The Capsella rubella genome and the genomic consequences of rapid mating system evolution.</title>
        <authorList>
            <person name="Slotte T."/>
            <person name="Hazzouri K.M."/>
            <person name="Agren J.A."/>
            <person name="Koenig D."/>
            <person name="Maumus F."/>
            <person name="Guo Y.L."/>
            <person name="Steige K."/>
            <person name="Platts A.E."/>
            <person name="Escobar J.S."/>
            <person name="Newman L.K."/>
            <person name="Wang W."/>
            <person name="Mandakova T."/>
            <person name="Vello E."/>
            <person name="Smith L.M."/>
            <person name="Henz S.R."/>
            <person name="Steffen J."/>
            <person name="Takuno S."/>
            <person name="Brandvain Y."/>
            <person name="Coop G."/>
            <person name="Andolfatto P."/>
            <person name="Hu T.T."/>
            <person name="Blanchette M."/>
            <person name="Clark R.M."/>
            <person name="Quesneville H."/>
            <person name="Nordborg M."/>
            <person name="Gaut B.S."/>
            <person name="Lysak M.A."/>
            <person name="Jenkins J."/>
            <person name="Grimwood J."/>
            <person name="Chapman J."/>
            <person name="Prochnik S."/>
            <person name="Shu S."/>
            <person name="Rokhsar D."/>
            <person name="Schmutz J."/>
            <person name="Weigel D."/>
            <person name="Wright S.I."/>
        </authorList>
    </citation>
    <scope>NUCLEOTIDE SEQUENCE [LARGE SCALE GENOMIC DNA]</scope>
    <source>
        <strain evidence="3">cv. Monte Gargano</strain>
    </source>
</reference>
<dbReference type="Pfam" id="PF03478">
    <property type="entry name" value="Beta-prop_KIB1-4"/>
    <property type="match status" value="1"/>
</dbReference>
<evidence type="ECO:0000259" key="1">
    <source>
        <dbReference type="Pfam" id="PF03478"/>
    </source>
</evidence>
<dbReference type="EMBL" id="KB870808">
    <property type="protein sequence ID" value="EOA27221.1"/>
    <property type="molecule type" value="Genomic_DNA"/>
</dbReference>
<gene>
    <name evidence="2" type="ORF">CARUB_v10023331mg</name>
</gene>
<dbReference type="PANTHER" id="PTHR47123">
    <property type="entry name" value="F-BOX PROTEIN SKIP23"/>
    <property type="match status" value="1"/>
</dbReference>
<evidence type="ECO:0000313" key="2">
    <source>
        <dbReference type="EMBL" id="EOA27221.1"/>
    </source>
</evidence>
<feature type="domain" description="KIB1-4 beta-propeller" evidence="1">
    <location>
        <begin position="133"/>
        <end position="366"/>
    </location>
</feature>
<dbReference type="AlphaFoldDB" id="R0FX01"/>
<accession>R0FX01</accession>
<evidence type="ECO:0000313" key="3">
    <source>
        <dbReference type="Proteomes" id="UP000029121"/>
    </source>
</evidence>
<proteinExistence type="predicted"/>
<protein>
    <recommendedName>
        <fullName evidence="1">KIB1-4 beta-propeller domain-containing protein</fullName>
    </recommendedName>
</protein>
<dbReference type="OrthoDB" id="1863935at2759"/>
<dbReference type="KEGG" id="crb:17888904"/>
<sequence>MATEQDTSYQMLESSLLPDCLSLSPSPSAKMEQSARKKHTLCKPDWSLLPEELLHYISTKHLEDHCFDVVHARSVCSSWRSSFPFPSCLLRPRYSLPSLPKFGWKRKELCILEKTPMFLFKVLDTTAASALPSEYFMGDLSRDNRLELPSHLQCSVKVNVSGSNPFLMNMLDCQILPLGYQYRMVGRNPEEMTIAFLPLNKDEGGEAGEEFVVLLSYSSYLLMLTSAEMRWMWLSNIPNASCSELVTFRGRFYLAFLNGDICVFDPCSLEATDLMPSQPLRSSNYLISSGNDELFLVEIIGPYPLGLAFGRFTCRVSRLDEEASKWVEVRDLGNRALFIGLLGNSSCSAKELPDGCGVSKNSIVFTFGPCNVSYIYKYGVHTGNTEDDLNWWRCASESRVNIFYTKS</sequence>
<organism evidence="2 3">
    <name type="scientific">Capsella rubella</name>
    <dbReference type="NCBI Taxonomy" id="81985"/>
    <lineage>
        <taxon>Eukaryota</taxon>
        <taxon>Viridiplantae</taxon>
        <taxon>Streptophyta</taxon>
        <taxon>Embryophyta</taxon>
        <taxon>Tracheophyta</taxon>
        <taxon>Spermatophyta</taxon>
        <taxon>Magnoliopsida</taxon>
        <taxon>eudicotyledons</taxon>
        <taxon>Gunneridae</taxon>
        <taxon>Pentapetalae</taxon>
        <taxon>rosids</taxon>
        <taxon>malvids</taxon>
        <taxon>Brassicales</taxon>
        <taxon>Brassicaceae</taxon>
        <taxon>Camelineae</taxon>
        <taxon>Capsella</taxon>
    </lineage>
</organism>
<name>R0FX01_9BRAS</name>
<dbReference type="PANTHER" id="PTHR47123:SF24">
    <property type="entry name" value="LOW PROTEIN: F-BOX_KELCH-REPEAT PROTEIN"/>
    <property type="match status" value="1"/>
</dbReference>
<dbReference type="InterPro" id="IPR005174">
    <property type="entry name" value="KIB1-4_b-propeller"/>
</dbReference>
<dbReference type="InterPro" id="IPR051304">
    <property type="entry name" value="SCF_F-box_domain"/>
</dbReference>
<dbReference type="Proteomes" id="UP000029121">
    <property type="component" value="Unassembled WGS sequence"/>
</dbReference>